<name>A0A1B6LK79_9HEMI</name>
<sequence length="208" mass="24060">MHYKKALLYKILSKEDSVVQSLKETTLKDVVFSLANSWENLTEKTVVCSWRNLWPDMTLLEQYKKTKNTGNQKGNDQDEENDRELTELRDTIAEKLVDESESLTKEDVHMWLIGEEENGQLMTEDEIIEDVTRREEEEGDGRECAIVLHTVSNYAAMDAFSTSVKWAEENNVSASDILVLKRLQEKVLKVSFQAKQQTKIDSFFTPME</sequence>
<organism evidence="1">
    <name type="scientific">Graphocephala atropunctata</name>
    <dbReference type="NCBI Taxonomy" id="36148"/>
    <lineage>
        <taxon>Eukaryota</taxon>
        <taxon>Metazoa</taxon>
        <taxon>Ecdysozoa</taxon>
        <taxon>Arthropoda</taxon>
        <taxon>Hexapoda</taxon>
        <taxon>Insecta</taxon>
        <taxon>Pterygota</taxon>
        <taxon>Neoptera</taxon>
        <taxon>Paraneoptera</taxon>
        <taxon>Hemiptera</taxon>
        <taxon>Auchenorrhyncha</taxon>
        <taxon>Membracoidea</taxon>
        <taxon>Cicadellidae</taxon>
        <taxon>Cicadellinae</taxon>
        <taxon>Cicadellini</taxon>
        <taxon>Graphocephala</taxon>
    </lineage>
</organism>
<reference evidence="1" key="1">
    <citation type="submission" date="2015-11" db="EMBL/GenBank/DDBJ databases">
        <title>De novo transcriptome assembly of four potential Pierce s Disease insect vectors from Arizona vineyards.</title>
        <authorList>
            <person name="Tassone E.E."/>
        </authorList>
    </citation>
    <scope>NUCLEOTIDE SEQUENCE</scope>
</reference>
<accession>A0A1B6LK79</accession>
<proteinExistence type="predicted"/>
<dbReference type="EMBL" id="GEBQ01015909">
    <property type="protein sequence ID" value="JAT24068.1"/>
    <property type="molecule type" value="Transcribed_RNA"/>
</dbReference>
<evidence type="ECO:0000313" key="1">
    <source>
        <dbReference type="EMBL" id="JAT24068.1"/>
    </source>
</evidence>
<evidence type="ECO:0008006" key="2">
    <source>
        <dbReference type="Google" id="ProtNLM"/>
    </source>
</evidence>
<protein>
    <recommendedName>
        <fullName evidence="2">DDE-1 domain-containing protein</fullName>
    </recommendedName>
</protein>
<dbReference type="AlphaFoldDB" id="A0A1B6LK79"/>
<gene>
    <name evidence="1" type="ORF">g.32991</name>
</gene>